<protein>
    <submittedName>
        <fullName evidence="2">Isocitrate lyase/phosphoenolpyruvate mutase family protein</fullName>
    </submittedName>
</protein>
<feature type="region of interest" description="Disordered" evidence="1">
    <location>
        <begin position="239"/>
        <end position="259"/>
    </location>
</feature>
<dbReference type="CDD" id="cd00377">
    <property type="entry name" value="ICL_PEPM"/>
    <property type="match status" value="1"/>
</dbReference>
<dbReference type="InterPro" id="IPR040442">
    <property type="entry name" value="Pyrv_kinase-like_dom_sf"/>
</dbReference>
<dbReference type="Proteomes" id="UP001518976">
    <property type="component" value="Unassembled WGS sequence"/>
</dbReference>
<dbReference type="InterPro" id="IPR015813">
    <property type="entry name" value="Pyrv/PenolPyrv_kinase-like_dom"/>
</dbReference>
<evidence type="ECO:0000313" key="3">
    <source>
        <dbReference type="Proteomes" id="UP001518976"/>
    </source>
</evidence>
<dbReference type="Gene3D" id="3.20.20.60">
    <property type="entry name" value="Phosphoenolpyruvate-binding domains"/>
    <property type="match status" value="1"/>
</dbReference>
<dbReference type="PANTHER" id="PTHR42905:SF16">
    <property type="entry name" value="CARBOXYPHOSPHONOENOLPYRUVATE PHOSPHONOMUTASE-LIKE PROTEIN (AFU_ORTHOLOGUE AFUA_5G07230)"/>
    <property type="match status" value="1"/>
</dbReference>
<dbReference type="RefSeq" id="WP_209265467.1">
    <property type="nucleotide sequence ID" value="NZ_JAFFZN010000011.1"/>
</dbReference>
<dbReference type="InterPro" id="IPR036396">
    <property type="entry name" value="Cyt_P450_sf"/>
</dbReference>
<dbReference type="Gene3D" id="1.10.630.10">
    <property type="entry name" value="Cytochrome P450"/>
    <property type="match status" value="1"/>
</dbReference>
<dbReference type="GO" id="GO:0016829">
    <property type="term" value="F:lyase activity"/>
    <property type="evidence" value="ECO:0007669"/>
    <property type="project" value="UniProtKB-KW"/>
</dbReference>
<dbReference type="SUPFAM" id="SSF51621">
    <property type="entry name" value="Phosphoenolpyruvate/pyruvate domain"/>
    <property type="match status" value="1"/>
</dbReference>
<evidence type="ECO:0000313" key="2">
    <source>
        <dbReference type="EMBL" id="MBO8186674.1"/>
    </source>
</evidence>
<proteinExistence type="predicted"/>
<dbReference type="EMBL" id="JAFFZN010000011">
    <property type="protein sequence ID" value="MBO8186674.1"/>
    <property type="molecule type" value="Genomic_DNA"/>
</dbReference>
<evidence type="ECO:0000256" key="1">
    <source>
        <dbReference type="SAM" id="MobiDB-lite"/>
    </source>
</evidence>
<accession>A0ABS3WU94</accession>
<keyword evidence="3" id="KW-1185">Reference proteome</keyword>
<dbReference type="SUPFAM" id="SSF48264">
    <property type="entry name" value="Cytochrome P450"/>
    <property type="match status" value="1"/>
</dbReference>
<name>A0ABS3WU94_9ACTN</name>
<reference evidence="2 3" key="1">
    <citation type="submission" date="2021-02" db="EMBL/GenBank/DDBJ databases">
        <title>Streptomyces spirodelae sp. nov., isolated from duckweed.</title>
        <authorList>
            <person name="Saimee Y."/>
            <person name="Duangmal K."/>
        </authorList>
    </citation>
    <scope>NUCLEOTIDE SEQUENCE [LARGE SCALE GENOMIC DNA]</scope>
    <source>
        <strain evidence="2 3">DW4-2</strain>
    </source>
</reference>
<dbReference type="InterPro" id="IPR039556">
    <property type="entry name" value="ICL/PEPM"/>
</dbReference>
<organism evidence="2 3">
    <name type="scientific">Streptomyces spirodelae</name>
    <dbReference type="NCBI Taxonomy" id="2812904"/>
    <lineage>
        <taxon>Bacteria</taxon>
        <taxon>Bacillati</taxon>
        <taxon>Actinomycetota</taxon>
        <taxon>Actinomycetes</taxon>
        <taxon>Kitasatosporales</taxon>
        <taxon>Streptomycetaceae</taxon>
        <taxon>Streptomyces</taxon>
    </lineage>
</organism>
<gene>
    <name evidence="2" type="ORF">JW592_14570</name>
</gene>
<dbReference type="Pfam" id="PF13714">
    <property type="entry name" value="PEP_mutase"/>
    <property type="match status" value="1"/>
</dbReference>
<feature type="compositionally biased region" description="Gly residues" evidence="1">
    <location>
        <begin position="244"/>
        <end position="259"/>
    </location>
</feature>
<sequence>MTRTVHEFDRYEDVRAALADPHLVPELPAAAEGWREGASMAWLRDSVSRFSSGEAHVRRRALVEAELRRVDPAALRRAVAEEPGASGQDVRRQVVRALAGELGLREPGAVAEAVSVVAGVYFGGTDAAADAAVAQLVELLGDAPLGEHEPSRGEGGLEVTAARICLLVQACDATASLVRHAAAADDGARPVEELLAETLRRDPPVRVLRRVAARATRVAGRELAEGDVVLLDVATASREEGAGGEESGGRGGAAHGGGSAGFHEATVPLAFGARPRECPGREHASALAAGLLRPVRSTRFAGLHHREVPLLLPNAWDHASAAALVAEGFEAVGTTSLGVAAAAGLPDGAAATADSTVELARQLGRAGLLFTVDAESGFSDDPVRVAELARRLWAAGAAGINLEDGREDGTLAAVESHVAKVEAIKAAVPELFLNARTDTYWSGCRQDETEDRLLAYQEAGADGVFVPGLSDPERIGALADCLDVPLNILYTPTGPTVAELAVLGVRRVSLGSLLYRTALGAAVSAARAVREGRDPTPATGGVPSYAQVQALCSGVGALEDIGTVGT</sequence>
<dbReference type="PANTHER" id="PTHR42905">
    <property type="entry name" value="PHOSPHOENOLPYRUVATE CARBOXYLASE"/>
    <property type="match status" value="1"/>
</dbReference>
<keyword evidence="2" id="KW-0456">Lyase</keyword>
<comment type="caution">
    <text evidence="2">The sequence shown here is derived from an EMBL/GenBank/DDBJ whole genome shotgun (WGS) entry which is preliminary data.</text>
</comment>